<evidence type="ECO:0000256" key="2">
    <source>
        <dbReference type="SAM" id="MobiDB-lite"/>
    </source>
</evidence>
<feature type="compositionally biased region" description="Polar residues" evidence="2">
    <location>
        <begin position="252"/>
        <end position="264"/>
    </location>
</feature>
<keyword evidence="3" id="KW-1133">Transmembrane helix</keyword>
<organism evidence="4 5">
    <name type="scientific">Flavobacterium jumunjinense</name>
    <dbReference type="NCBI Taxonomy" id="998845"/>
    <lineage>
        <taxon>Bacteria</taxon>
        <taxon>Pseudomonadati</taxon>
        <taxon>Bacteroidota</taxon>
        <taxon>Flavobacteriia</taxon>
        <taxon>Flavobacteriales</taxon>
        <taxon>Flavobacteriaceae</taxon>
        <taxon>Flavobacterium</taxon>
    </lineage>
</organism>
<name>A0ABV5GLM0_9FLAO</name>
<keyword evidence="3" id="KW-0472">Membrane</keyword>
<feature type="coiled-coil region" evidence="1">
    <location>
        <begin position="373"/>
        <end position="406"/>
    </location>
</feature>
<comment type="caution">
    <text evidence="4">The sequence shown here is derived from an EMBL/GenBank/DDBJ whole genome shotgun (WGS) entry which is preliminary data.</text>
</comment>
<proteinExistence type="predicted"/>
<feature type="transmembrane region" description="Helical" evidence="3">
    <location>
        <begin position="47"/>
        <end position="66"/>
    </location>
</feature>
<keyword evidence="3" id="KW-0812">Transmembrane</keyword>
<protein>
    <submittedName>
        <fullName evidence="4">PorT family protein</fullName>
    </submittedName>
</protein>
<keyword evidence="1" id="KW-0175">Coiled coil</keyword>
<dbReference type="RefSeq" id="WP_236458244.1">
    <property type="nucleotide sequence ID" value="NZ_CBCSGE010000009.1"/>
</dbReference>
<feature type="compositionally biased region" description="Basic and acidic residues" evidence="2">
    <location>
        <begin position="265"/>
        <end position="274"/>
    </location>
</feature>
<accession>A0ABV5GLM0</accession>
<sequence length="642" mass="71876">MKENKNIERLFQEKFKDFEATPPSMAWDSIASKLESNKKEKRRIIPLWFKLTGIAASLLLISYGILEFYSTEKKERNTVVTQDKTKDAKESNIKEDILDKGLLLNTKETNESIANDSKNETLKENNTSIHSTVSKENNTVVALEKNKKEKSSKATNEKLRFENKINNNDLVEQNNNIVKSEKASNNTLIINDISNEEIVGLTNLKSEKNTNNELIVQNSDTKKEIIENTNSKETILKNETLVSINSDVQFTDKNSTLDNSNLATHSEETNSTTEKRLALNSNTENNIVVAEDNTNATINSSNDNTNTTINTVVINEKTINTVASTTSNKLKTNNKTGVVTGTIEYNKEIITNKENPITNGNNLGVIKDSTSVIAEVNTEVNALEQLLEQKEEGKNADEKEKEMRNKWVVSSNAAPVYFNSMSEGSPIDEQFTSNNKTYATSVSYGVGVQYALSKKINIRTGINSISLNYNTNNIYYSKSLQESSVASLNVTTNENAQYLVLKSKPTNIASAINMEANGIRYENEANLKQEMGYIEVPLELSYKIIDKKFGIELIGGMSTMFLNKNSISLVTNDSEMNIGEANNLNDIHFSSNVGLGFKYSFWKSFNVDIQPMFKYQINTFDNDSGNFKPYFIGVYSGVSFSF</sequence>
<evidence type="ECO:0000313" key="5">
    <source>
        <dbReference type="Proteomes" id="UP001589607"/>
    </source>
</evidence>
<evidence type="ECO:0000256" key="3">
    <source>
        <dbReference type="SAM" id="Phobius"/>
    </source>
</evidence>
<feature type="region of interest" description="Disordered" evidence="2">
    <location>
        <begin position="252"/>
        <end position="274"/>
    </location>
</feature>
<dbReference type="EMBL" id="JBHMEY010000014">
    <property type="protein sequence ID" value="MFB9096267.1"/>
    <property type="molecule type" value="Genomic_DNA"/>
</dbReference>
<reference evidence="4 5" key="1">
    <citation type="submission" date="2024-09" db="EMBL/GenBank/DDBJ databases">
        <authorList>
            <person name="Sun Q."/>
            <person name="Mori K."/>
        </authorList>
    </citation>
    <scope>NUCLEOTIDE SEQUENCE [LARGE SCALE GENOMIC DNA]</scope>
    <source>
        <strain evidence="4 5">CECT 7955</strain>
    </source>
</reference>
<gene>
    <name evidence="4" type="ORF">ACFFVF_07050</name>
</gene>
<dbReference type="Proteomes" id="UP001589607">
    <property type="component" value="Unassembled WGS sequence"/>
</dbReference>
<keyword evidence="5" id="KW-1185">Reference proteome</keyword>
<evidence type="ECO:0000256" key="1">
    <source>
        <dbReference type="SAM" id="Coils"/>
    </source>
</evidence>
<evidence type="ECO:0000313" key="4">
    <source>
        <dbReference type="EMBL" id="MFB9096267.1"/>
    </source>
</evidence>